<dbReference type="KEGG" id="vg:23679469"/>
<gene>
    <name evidence="1" type="primary">54</name>
    <name evidence="1" type="ORF">PBI_SBASH_54</name>
</gene>
<dbReference type="Proteomes" id="UP000031075">
    <property type="component" value="Segment"/>
</dbReference>
<evidence type="ECO:0000313" key="1">
    <source>
        <dbReference type="EMBL" id="AJA43355.1"/>
    </source>
</evidence>
<protein>
    <submittedName>
        <fullName evidence="1">Uncharacterized protein</fullName>
    </submittedName>
</protein>
<keyword evidence="2" id="KW-1185">Reference proteome</keyword>
<accession>A0A0A7RVP0</accession>
<reference evidence="1 2" key="1">
    <citation type="submission" date="2014-10" db="EMBL/GenBank/DDBJ databases">
        <authorList>
            <person name="Msani S."/>
            <person name="Brouckaert M.-A."/>
            <person name="Jacobs C."/>
            <person name="Mafu P."/>
            <person name="Moti D."/>
            <person name="Naeem M."/>
            <person name="Ntuli T."/>
            <person name="Mngomezulu K."/>
            <person name="Larsen M.H."/>
            <person name="Rubin E.J."/>
            <person name="Russell D.A."/>
            <person name="Guerrero C.A."/>
            <person name="Bowman C.A."/>
            <person name="Jacobs-Sera D."/>
            <person name="Hendrix R.W."/>
            <person name="Hatfull G.F."/>
        </authorList>
    </citation>
    <scope>NUCLEOTIDE SEQUENCE [LARGE SCALE GENOMIC DNA]</scope>
</reference>
<dbReference type="RefSeq" id="YP_009124708.1">
    <property type="nucleotide sequence ID" value="NC_026589.1"/>
</dbReference>
<evidence type="ECO:0000313" key="2">
    <source>
        <dbReference type="Proteomes" id="UP000031075"/>
    </source>
</evidence>
<organism evidence="1 2">
    <name type="scientific">Mycobacterium phage Sbash</name>
    <dbReference type="NCBI Taxonomy" id="1567475"/>
    <lineage>
        <taxon>Viruses</taxon>
        <taxon>Duplodnaviria</taxon>
        <taxon>Heunggongvirae</taxon>
        <taxon>Uroviricota</taxon>
        <taxon>Caudoviricetes</taxon>
        <taxon>Chenonavirus</taxon>
        <taxon>Chenonavirus sbash</taxon>
    </lineage>
</organism>
<dbReference type="EMBL" id="KP027201">
    <property type="protein sequence ID" value="AJA43355.1"/>
    <property type="molecule type" value="Genomic_DNA"/>
</dbReference>
<proteinExistence type="predicted"/>
<dbReference type="OrthoDB" id="27608at10239"/>
<dbReference type="GeneID" id="23679469"/>
<sequence length="44" mass="4695">MSAAKCQRCGHYWSFSGNPDLFQVITKLCPPCIAKALPIAGAAQ</sequence>
<name>A0A0A7RVP0_9CAUD</name>